<organism evidence="1 2">
    <name type="scientific">Bacillus clarus</name>
    <dbReference type="NCBI Taxonomy" id="2338372"/>
    <lineage>
        <taxon>Bacteria</taxon>
        <taxon>Bacillati</taxon>
        <taxon>Bacillota</taxon>
        <taxon>Bacilli</taxon>
        <taxon>Bacillales</taxon>
        <taxon>Bacillaceae</taxon>
        <taxon>Bacillus</taxon>
        <taxon>Bacillus cereus group</taxon>
    </lineage>
</organism>
<comment type="caution">
    <text evidence="1">The sequence shown here is derived from an EMBL/GenBank/DDBJ whole genome shotgun (WGS) entry which is preliminary data.</text>
</comment>
<protein>
    <submittedName>
        <fullName evidence="1">Uncharacterized protein</fullName>
    </submittedName>
</protein>
<sequence>MNNEFQSTRKVALVVGANGVIGRNLILSLIGT</sequence>
<evidence type="ECO:0000313" key="2">
    <source>
        <dbReference type="Proteomes" id="UP000029389"/>
    </source>
</evidence>
<reference evidence="1 2" key="1">
    <citation type="submission" date="2014-04" db="EMBL/GenBank/DDBJ databases">
        <authorList>
            <person name="Bishop-Lilly K.A."/>
            <person name="Broomall S.M."/>
            <person name="Chain P.S."/>
            <person name="Chertkov O."/>
            <person name="Coyne S.R."/>
            <person name="Daligault H.E."/>
            <person name="Davenport K.W."/>
            <person name="Erkkila T."/>
            <person name="Frey K.G."/>
            <person name="Gibbons H.S."/>
            <person name="Gu W."/>
            <person name="Jaissle J."/>
            <person name="Johnson S.L."/>
            <person name="Koroleva G.I."/>
            <person name="Ladner J.T."/>
            <person name="Lo C.-C."/>
            <person name="Minogue T.D."/>
            <person name="Munk C."/>
            <person name="Palacios G.F."/>
            <person name="Redden C.L."/>
            <person name="Rosenzweig C.N."/>
            <person name="Scholz M.B."/>
            <person name="Teshima H."/>
            <person name="Xu Y."/>
        </authorList>
    </citation>
    <scope>NUCLEOTIDE SEQUENCE [LARGE SCALE GENOMIC DNA]</scope>
    <source>
        <strain evidence="1 2">BHP</strain>
    </source>
</reference>
<proteinExistence type="predicted"/>
<accession>A0A090YYS2</accession>
<gene>
    <name evidence="1" type="ORF">DJ93_3568</name>
</gene>
<dbReference type="AlphaFoldDB" id="A0A090YYS2"/>
<name>A0A090YYS2_9BACI</name>
<dbReference type="EMBL" id="JMQC01000008">
    <property type="protein sequence ID" value="KFN03273.1"/>
    <property type="molecule type" value="Genomic_DNA"/>
</dbReference>
<evidence type="ECO:0000313" key="1">
    <source>
        <dbReference type="EMBL" id="KFN03273.1"/>
    </source>
</evidence>
<dbReference type="Proteomes" id="UP000029389">
    <property type="component" value="Unassembled WGS sequence"/>
</dbReference>